<keyword evidence="2" id="KW-0812">Transmembrane</keyword>
<proteinExistence type="predicted"/>
<evidence type="ECO:0008006" key="5">
    <source>
        <dbReference type="Google" id="ProtNLM"/>
    </source>
</evidence>
<feature type="region of interest" description="Disordered" evidence="1">
    <location>
        <begin position="22"/>
        <end position="46"/>
    </location>
</feature>
<evidence type="ECO:0000256" key="2">
    <source>
        <dbReference type="SAM" id="Phobius"/>
    </source>
</evidence>
<evidence type="ECO:0000256" key="3">
    <source>
        <dbReference type="SAM" id="SignalP"/>
    </source>
</evidence>
<name>A0A7S4K336_9STRA</name>
<evidence type="ECO:0000256" key="1">
    <source>
        <dbReference type="SAM" id="MobiDB-lite"/>
    </source>
</evidence>
<organism evidence="4">
    <name type="scientific">Odontella aurita</name>
    <dbReference type="NCBI Taxonomy" id="265563"/>
    <lineage>
        <taxon>Eukaryota</taxon>
        <taxon>Sar</taxon>
        <taxon>Stramenopiles</taxon>
        <taxon>Ochrophyta</taxon>
        <taxon>Bacillariophyta</taxon>
        <taxon>Mediophyceae</taxon>
        <taxon>Biddulphiophycidae</taxon>
        <taxon>Eupodiscales</taxon>
        <taxon>Odontellaceae</taxon>
        <taxon>Odontella</taxon>
    </lineage>
</organism>
<protein>
    <recommendedName>
        <fullName evidence="5">Peptide-methionine (S)-S-oxide reductase</fullName>
    </recommendedName>
</protein>
<dbReference type="GO" id="GO:0008113">
    <property type="term" value="F:peptide-methionine (S)-S-oxide reductase activity"/>
    <property type="evidence" value="ECO:0007669"/>
    <property type="project" value="InterPro"/>
</dbReference>
<feature type="signal peptide" evidence="3">
    <location>
        <begin position="1"/>
        <end position="21"/>
    </location>
</feature>
<sequence length="345" mass="36778">MRTAVLIPLALSALLSPGGAGAYAPHRTNPPSSSSSSSSLRETGPGGRRAFLASAAAASLASLGVAAPAPANAADSNLQDVYFGVGCFWHIQHEFVLAERNLLGRSDKELTSRTGYAGGTKTGDGGKVCYHNLQFVADYGKLGHGEVVGMTIPESSIGDFAKEYFSYFAPNGERVDPGDRGGEYRSLIGLPGGTSHPEYSKVEEAASAKGMRLEPGKGNDPDTFGKKLVYVYDTAKYPFYQGEVYHQFHNDFQSPPYGKAYNKLADMAFDDGRLGVTGCPDRVPGRSAIGGLNGKTFAIAALGMFAVVGGFLMLAWMVMMRFRSTRSGSRRDYRSVVDEAPEPIK</sequence>
<dbReference type="Gene3D" id="3.30.1060.10">
    <property type="entry name" value="Peptide methionine sulphoxide reductase MsrA"/>
    <property type="match status" value="1"/>
</dbReference>
<evidence type="ECO:0000313" key="4">
    <source>
        <dbReference type="EMBL" id="CAE2282490.1"/>
    </source>
</evidence>
<feature type="chain" id="PRO_5031422153" description="Peptide-methionine (S)-S-oxide reductase" evidence="3">
    <location>
        <begin position="22"/>
        <end position="345"/>
    </location>
</feature>
<dbReference type="SUPFAM" id="SSF55068">
    <property type="entry name" value="Peptide methionine sulfoxide reductase"/>
    <property type="match status" value="1"/>
</dbReference>
<keyword evidence="3" id="KW-0732">Signal</keyword>
<feature type="transmembrane region" description="Helical" evidence="2">
    <location>
        <begin position="297"/>
        <end position="319"/>
    </location>
</feature>
<dbReference type="InterPro" id="IPR036509">
    <property type="entry name" value="Met_Sox_Rdtase_MsrA_sf"/>
</dbReference>
<dbReference type="AlphaFoldDB" id="A0A7S4K336"/>
<reference evidence="4" key="1">
    <citation type="submission" date="2021-01" db="EMBL/GenBank/DDBJ databases">
        <authorList>
            <person name="Corre E."/>
            <person name="Pelletier E."/>
            <person name="Niang G."/>
            <person name="Scheremetjew M."/>
            <person name="Finn R."/>
            <person name="Kale V."/>
            <person name="Holt S."/>
            <person name="Cochrane G."/>
            <person name="Meng A."/>
            <person name="Brown T."/>
            <person name="Cohen L."/>
        </authorList>
    </citation>
    <scope>NUCLEOTIDE SEQUENCE</scope>
    <source>
        <strain evidence="4">Isolate 1302-5</strain>
    </source>
</reference>
<gene>
    <name evidence="4" type="ORF">OAUR00152_LOCUS38431</name>
</gene>
<accession>A0A7S4K336</accession>
<dbReference type="EMBL" id="HBKQ01056113">
    <property type="protein sequence ID" value="CAE2282490.1"/>
    <property type="molecule type" value="Transcribed_RNA"/>
</dbReference>
<keyword evidence="2" id="KW-1133">Transmembrane helix</keyword>
<keyword evidence="2" id="KW-0472">Membrane</keyword>